<dbReference type="Gene3D" id="3.30.565.10">
    <property type="entry name" value="Histidine kinase-like ATPase, C-terminal domain"/>
    <property type="match status" value="1"/>
</dbReference>
<dbReference type="SUPFAM" id="SSF54211">
    <property type="entry name" value="Ribosomal protein S5 domain 2-like"/>
    <property type="match status" value="1"/>
</dbReference>
<proteinExistence type="inferred from homology"/>
<evidence type="ECO:0000259" key="6">
    <source>
        <dbReference type="SMART" id="SM01340"/>
    </source>
</evidence>
<dbReference type="Pfam" id="PF01119">
    <property type="entry name" value="DNA_mis_repair"/>
    <property type="match status" value="1"/>
</dbReference>
<dbReference type="SUPFAM" id="SSF55874">
    <property type="entry name" value="ATPase domain of HSP90 chaperone/DNA topoisomerase II/histidine kinase"/>
    <property type="match status" value="1"/>
</dbReference>
<evidence type="ECO:0000313" key="8">
    <source>
        <dbReference type="Proteomes" id="UP000290909"/>
    </source>
</evidence>
<dbReference type="GO" id="GO:0016887">
    <property type="term" value="F:ATP hydrolysis activity"/>
    <property type="evidence" value="ECO:0007669"/>
    <property type="project" value="InterPro"/>
</dbReference>
<dbReference type="GO" id="GO:0030983">
    <property type="term" value="F:mismatched DNA binding"/>
    <property type="evidence" value="ECO:0007669"/>
    <property type="project" value="InterPro"/>
</dbReference>
<dbReference type="InterPro" id="IPR042121">
    <property type="entry name" value="MutL_C_regsub"/>
</dbReference>
<comment type="function">
    <text evidence="4">This protein is involved in the repair of mismatches in DNA. It is required for dam-dependent methyl-directed DNA mismatch repair. May act as a 'molecular matchmaker', a protein that promotes the formation of a stable complex between two or more DNA-binding proteins in an ATP-dependent manner without itself being part of a final effector complex.</text>
</comment>
<protein>
    <recommendedName>
        <fullName evidence="4">DNA mismatch repair protein MutL</fullName>
    </recommendedName>
</protein>
<name>A0A449BJD2_9MOLU</name>
<dbReference type="InterPro" id="IPR037198">
    <property type="entry name" value="MutL_C_sf"/>
</dbReference>
<dbReference type="Gene3D" id="3.30.230.10">
    <property type="match status" value="1"/>
</dbReference>
<dbReference type="Proteomes" id="UP000290909">
    <property type="component" value="Chromosome"/>
</dbReference>
<dbReference type="SMART" id="SM00853">
    <property type="entry name" value="MutL_C"/>
    <property type="match status" value="1"/>
</dbReference>
<dbReference type="SMART" id="SM01340">
    <property type="entry name" value="DNA_mis_repair"/>
    <property type="match status" value="1"/>
</dbReference>
<keyword evidence="3 4" id="KW-0234">DNA repair</keyword>
<dbReference type="GO" id="GO:0140664">
    <property type="term" value="F:ATP-dependent DNA damage sensor activity"/>
    <property type="evidence" value="ECO:0007669"/>
    <property type="project" value="InterPro"/>
</dbReference>
<dbReference type="Gene3D" id="3.30.1540.20">
    <property type="entry name" value="MutL, C-terminal domain, dimerisation subdomain"/>
    <property type="match status" value="1"/>
</dbReference>
<organism evidence="7 8">
    <name type="scientific">Acholeplasma hippikon</name>
    <dbReference type="NCBI Taxonomy" id="264636"/>
    <lineage>
        <taxon>Bacteria</taxon>
        <taxon>Bacillati</taxon>
        <taxon>Mycoplasmatota</taxon>
        <taxon>Mollicutes</taxon>
        <taxon>Acholeplasmatales</taxon>
        <taxon>Acholeplasmataceae</taxon>
        <taxon>Acholeplasma</taxon>
    </lineage>
</organism>
<evidence type="ECO:0000256" key="4">
    <source>
        <dbReference type="HAMAP-Rule" id="MF_00149"/>
    </source>
</evidence>
<dbReference type="InterPro" id="IPR014721">
    <property type="entry name" value="Ribsml_uS5_D2-typ_fold_subgr"/>
</dbReference>
<dbReference type="InterPro" id="IPR014790">
    <property type="entry name" value="MutL_C"/>
</dbReference>
<dbReference type="CDD" id="cd00782">
    <property type="entry name" value="MutL_Trans"/>
    <property type="match status" value="1"/>
</dbReference>
<dbReference type="NCBIfam" id="TIGR00585">
    <property type="entry name" value="mutl"/>
    <property type="match status" value="1"/>
</dbReference>
<keyword evidence="8" id="KW-1185">Reference proteome</keyword>
<feature type="domain" description="DNA mismatch repair protein S5" evidence="6">
    <location>
        <begin position="208"/>
        <end position="326"/>
    </location>
</feature>
<dbReference type="InterPro" id="IPR020568">
    <property type="entry name" value="Ribosomal_Su5_D2-typ_SF"/>
</dbReference>
<dbReference type="HAMAP" id="MF_00149">
    <property type="entry name" value="DNA_mis_repair"/>
    <property type="match status" value="1"/>
</dbReference>
<dbReference type="PANTHER" id="PTHR10073">
    <property type="entry name" value="DNA MISMATCH REPAIR PROTEIN MLH, PMS, MUTL"/>
    <property type="match status" value="1"/>
</dbReference>
<dbReference type="InterPro" id="IPR042120">
    <property type="entry name" value="MutL_C_dimsub"/>
</dbReference>
<dbReference type="EMBL" id="LR215050">
    <property type="protein sequence ID" value="VEU82571.1"/>
    <property type="molecule type" value="Genomic_DNA"/>
</dbReference>
<dbReference type="GO" id="GO:0032300">
    <property type="term" value="C:mismatch repair complex"/>
    <property type="evidence" value="ECO:0007669"/>
    <property type="project" value="InterPro"/>
</dbReference>
<dbReference type="InterPro" id="IPR013507">
    <property type="entry name" value="DNA_mismatch_S5_2-like"/>
</dbReference>
<dbReference type="KEGG" id="ahk:NCTC10172_00588"/>
<dbReference type="InterPro" id="IPR038973">
    <property type="entry name" value="MutL/Mlh/Pms-like"/>
</dbReference>
<dbReference type="InterPro" id="IPR020667">
    <property type="entry name" value="DNA_mismatch_repair_MutL"/>
</dbReference>
<evidence type="ECO:0000256" key="3">
    <source>
        <dbReference type="ARBA" id="ARBA00023204"/>
    </source>
</evidence>
<gene>
    <name evidence="4 7" type="primary">mutL</name>
    <name evidence="7" type="ORF">NCTC10172_00588</name>
</gene>
<dbReference type="InterPro" id="IPR002099">
    <property type="entry name" value="MutL/Mlh/PMS"/>
</dbReference>
<evidence type="ECO:0000256" key="2">
    <source>
        <dbReference type="ARBA" id="ARBA00022763"/>
    </source>
</evidence>
<accession>A0A449BJD2</accession>
<comment type="similarity">
    <text evidence="1 4">Belongs to the DNA mismatch repair MutL/HexB family.</text>
</comment>
<evidence type="ECO:0000256" key="1">
    <source>
        <dbReference type="ARBA" id="ARBA00006082"/>
    </source>
</evidence>
<dbReference type="GO" id="GO:0005524">
    <property type="term" value="F:ATP binding"/>
    <property type="evidence" value="ECO:0007669"/>
    <property type="project" value="InterPro"/>
</dbReference>
<dbReference type="CDD" id="cd16926">
    <property type="entry name" value="HATPase_MutL-MLH-PMS-like"/>
    <property type="match status" value="1"/>
</dbReference>
<evidence type="ECO:0000259" key="5">
    <source>
        <dbReference type="SMART" id="SM00853"/>
    </source>
</evidence>
<dbReference type="STRING" id="1408416.GCA_000702765_00896"/>
<dbReference type="FunFam" id="3.30.565.10:FF:000003">
    <property type="entry name" value="DNA mismatch repair endonuclease MutL"/>
    <property type="match status" value="1"/>
</dbReference>
<keyword evidence="2 4" id="KW-0227">DNA damage</keyword>
<dbReference type="PROSITE" id="PS00058">
    <property type="entry name" value="DNA_MISMATCH_REPAIR_1"/>
    <property type="match status" value="1"/>
</dbReference>
<dbReference type="InterPro" id="IPR036890">
    <property type="entry name" value="HATPase_C_sf"/>
</dbReference>
<feature type="domain" description="MutL C-terminal dimerisation" evidence="5">
    <location>
        <begin position="408"/>
        <end position="545"/>
    </location>
</feature>
<dbReference type="PANTHER" id="PTHR10073:SF12">
    <property type="entry name" value="DNA MISMATCH REPAIR PROTEIN MLH1"/>
    <property type="match status" value="1"/>
</dbReference>
<dbReference type="AlphaFoldDB" id="A0A449BJD2"/>
<evidence type="ECO:0000313" key="7">
    <source>
        <dbReference type="EMBL" id="VEU82571.1"/>
    </source>
</evidence>
<dbReference type="Pfam" id="PF13589">
    <property type="entry name" value="HATPase_c_3"/>
    <property type="match status" value="1"/>
</dbReference>
<dbReference type="SUPFAM" id="SSF118116">
    <property type="entry name" value="DNA mismatch repair protein MutL"/>
    <property type="match status" value="1"/>
</dbReference>
<dbReference type="GO" id="GO:0006298">
    <property type="term" value="P:mismatch repair"/>
    <property type="evidence" value="ECO:0007669"/>
    <property type="project" value="UniProtKB-UniRule"/>
</dbReference>
<reference evidence="7 8" key="1">
    <citation type="submission" date="2019-01" db="EMBL/GenBank/DDBJ databases">
        <authorList>
            <consortium name="Pathogen Informatics"/>
        </authorList>
    </citation>
    <scope>NUCLEOTIDE SEQUENCE [LARGE SCALE GENOMIC DNA]</scope>
    <source>
        <strain evidence="7 8">NCTC10172</strain>
    </source>
</reference>
<dbReference type="Gene3D" id="3.30.1370.100">
    <property type="entry name" value="MutL, C-terminal domain, regulatory subdomain"/>
    <property type="match status" value="1"/>
</dbReference>
<sequence length="608" mass="70009">MNRIAIMDMSLANMIAAGEVVERPSSVVKELVENAIDAHATLITIEINNIGLDSIIVTDNGSGMTLDDLKLSFLRHATSKVFKKDDLNHIETLGFRGEALPSIASVAKLTIQSRTENSDGYFIHVENSKLVDEGSIAMNQGTKVIVKELFYNTPARFKYIRSEIAEKNAVIEVFEKLALSHPYIQFKLIIDQKEYKKTLGNGSVKALVEYVYGKNMSLSMKELHTQIGKIKIDAYLLDPKFSKTKRNDVNIFINSRYVKNYTISQAVIEGYNSFLMTNKYPITLVYLSIDPTLVDVNVHPQKMEVKLANELMLAYALTPQIKEALEEGALPIRETIKEVKKEIFKVEKQDIFTFEEVKVTPKEEVTYIEKKDLTNESIDFTEELLIEEVKEEVEVVRTNEPKIPSFDYIGTFRGTYLLFQNETGLFMIDQHAAAERIRYEYYIDKVGELKADYYELLVPHQLFLSLKDVELVNHFEDLLKNIGFIIKNDKLYAHPTWLHESEIEKAVESIIEQLNDYQDVDLKKLRNQLAKDISCKGAIMANHQLSMQEIDKLIDNLRKCNNPYTCPHGRPVLIKLSNYDVEKMFKRIVWKKLYVLWDLLQVGKRNYQ</sequence>
<dbReference type="Pfam" id="PF08676">
    <property type="entry name" value="MutL_C"/>
    <property type="match status" value="1"/>
</dbReference>
<dbReference type="InterPro" id="IPR014762">
    <property type="entry name" value="DNA_mismatch_repair_CS"/>
</dbReference>